<protein>
    <submittedName>
        <fullName evidence="2">Uncharacterized protein</fullName>
    </submittedName>
</protein>
<feature type="compositionally biased region" description="Basic residues" evidence="1">
    <location>
        <begin position="171"/>
        <end position="184"/>
    </location>
</feature>
<feature type="compositionally biased region" description="Polar residues" evidence="1">
    <location>
        <begin position="1"/>
        <end position="11"/>
    </location>
</feature>
<evidence type="ECO:0000256" key="1">
    <source>
        <dbReference type="SAM" id="MobiDB-lite"/>
    </source>
</evidence>
<sequence length="293" mass="31525">MNSLSLTNSPNKRPLLATGSNGITRSNGVSSLDGIFETSSSEDESQSHLDAGTNPADSSTVSSVSSSSSPSEEEGPNSPLYSSDHTVRSRAPPNTPKKTSSNASVETSPNGSGEDNEDANGSISSTGSGLSRKLGDKLQNHTSPSTSQRTLRALSNDLERPPRVDVGAGKGRGRGRAGVHTREWHKRGWRENTVRERRRKELLEELAQLEREADSSAVASSTNGSGAPGWKKKRRGTGPSKYYYDEDANWVAVDGGIEIRPEMAVGFHNESSMSEADHTWDAPRPKFLTKLFK</sequence>
<evidence type="ECO:0000313" key="2">
    <source>
        <dbReference type="EMBL" id="KIM30760.1"/>
    </source>
</evidence>
<name>A0A0C3B1N9_SERVB</name>
<feature type="region of interest" description="Disordered" evidence="1">
    <location>
        <begin position="1"/>
        <end position="184"/>
    </location>
</feature>
<organism evidence="2 3">
    <name type="scientific">Serendipita vermifera MAFF 305830</name>
    <dbReference type="NCBI Taxonomy" id="933852"/>
    <lineage>
        <taxon>Eukaryota</taxon>
        <taxon>Fungi</taxon>
        <taxon>Dikarya</taxon>
        <taxon>Basidiomycota</taxon>
        <taxon>Agaricomycotina</taxon>
        <taxon>Agaricomycetes</taxon>
        <taxon>Sebacinales</taxon>
        <taxon>Serendipitaceae</taxon>
        <taxon>Serendipita</taxon>
    </lineage>
</organism>
<dbReference type="HOGENOM" id="CLU_950492_0_0_1"/>
<gene>
    <name evidence="2" type="ORF">M408DRAFT_7271</name>
</gene>
<evidence type="ECO:0000313" key="3">
    <source>
        <dbReference type="Proteomes" id="UP000054097"/>
    </source>
</evidence>
<proteinExistence type="predicted"/>
<feature type="region of interest" description="Disordered" evidence="1">
    <location>
        <begin position="210"/>
        <end position="238"/>
    </location>
</feature>
<feature type="compositionally biased region" description="Polar residues" evidence="1">
    <location>
        <begin position="140"/>
        <end position="150"/>
    </location>
</feature>
<keyword evidence="3" id="KW-1185">Reference proteome</keyword>
<reference evidence="2 3" key="1">
    <citation type="submission" date="2014-04" db="EMBL/GenBank/DDBJ databases">
        <authorList>
            <consortium name="DOE Joint Genome Institute"/>
            <person name="Kuo A."/>
            <person name="Zuccaro A."/>
            <person name="Kohler A."/>
            <person name="Nagy L.G."/>
            <person name="Floudas D."/>
            <person name="Copeland A."/>
            <person name="Barry K.W."/>
            <person name="Cichocki N."/>
            <person name="Veneault-Fourrey C."/>
            <person name="LaButti K."/>
            <person name="Lindquist E.A."/>
            <person name="Lipzen A."/>
            <person name="Lundell T."/>
            <person name="Morin E."/>
            <person name="Murat C."/>
            <person name="Sun H."/>
            <person name="Tunlid A."/>
            <person name="Henrissat B."/>
            <person name="Grigoriev I.V."/>
            <person name="Hibbett D.S."/>
            <person name="Martin F."/>
            <person name="Nordberg H.P."/>
            <person name="Cantor M.N."/>
            <person name="Hua S.X."/>
        </authorList>
    </citation>
    <scope>NUCLEOTIDE SEQUENCE [LARGE SCALE GENOMIC DNA]</scope>
    <source>
        <strain evidence="2 3">MAFF 305830</strain>
    </source>
</reference>
<dbReference type="Proteomes" id="UP000054097">
    <property type="component" value="Unassembled WGS sequence"/>
</dbReference>
<feature type="compositionally biased region" description="Polar residues" evidence="1">
    <location>
        <begin position="96"/>
        <end position="129"/>
    </location>
</feature>
<accession>A0A0C3B1N9</accession>
<feature type="compositionally biased region" description="Polar residues" evidence="1">
    <location>
        <begin position="18"/>
        <end position="30"/>
    </location>
</feature>
<dbReference type="AlphaFoldDB" id="A0A0C3B1N9"/>
<dbReference type="EMBL" id="KN824283">
    <property type="protein sequence ID" value="KIM30760.1"/>
    <property type="molecule type" value="Genomic_DNA"/>
</dbReference>
<reference evidence="3" key="2">
    <citation type="submission" date="2015-01" db="EMBL/GenBank/DDBJ databases">
        <title>Evolutionary Origins and Diversification of the Mycorrhizal Mutualists.</title>
        <authorList>
            <consortium name="DOE Joint Genome Institute"/>
            <consortium name="Mycorrhizal Genomics Consortium"/>
            <person name="Kohler A."/>
            <person name="Kuo A."/>
            <person name="Nagy L.G."/>
            <person name="Floudas D."/>
            <person name="Copeland A."/>
            <person name="Barry K.W."/>
            <person name="Cichocki N."/>
            <person name="Veneault-Fourrey C."/>
            <person name="LaButti K."/>
            <person name="Lindquist E.A."/>
            <person name="Lipzen A."/>
            <person name="Lundell T."/>
            <person name="Morin E."/>
            <person name="Murat C."/>
            <person name="Riley R."/>
            <person name="Ohm R."/>
            <person name="Sun H."/>
            <person name="Tunlid A."/>
            <person name="Henrissat B."/>
            <person name="Grigoriev I.V."/>
            <person name="Hibbett D.S."/>
            <person name="Martin F."/>
        </authorList>
    </citation>
    <scope>NUCLEOTIDE SEQUENCE [LARGE SCALE GENOMIC DNA]</scope>
    <source>
        <strain evidence="3">MAFF 305830</strain>
    </source>
</reference>
<feature type="compositionally biased region" description="Low complexity" evidence="1">
    <location>
        <begin position="58"/>
        <end position="70"/>
    </location>
</feature>